<dbReference type="AlphaFoldDB" id="A0A8H7M0Z8"/>
<dbReference type="PANTHER" id="PTHR42905:SF2">
    <property type="entry name" value="PHOSPHOENOLPYRUVATE CARBOXYLASE FAMILY PROTEIN"/>
    <property type="match status" value="1"/>
</dbReference>
<dbReference type="Proteomes" id="UP000614334">
    <property type="component" value="Unassembled WGS sequence"/>
</dbReference>
<organism evidence="1 2">
    <name type="scientific">Rhizoctonia solani</name>
    <dbReference type="NCBI Taxonomy" id="456999"/>
    <lineage>
        <taxon>Eukaryota</taxon>
        <taxon>Fungi</taxon>
        <taxon>Dikarya</taxon>
        <taxon>Basidiomycota</taxon>
        <taxon>Agaricomycotina</taxon>
        <taxon>Agaricomycetes</taxon>
        <taxon>Cantharellales</taxon>
        <taxon>Ceratobasidiaceae</taxon>
        <taxon>Rhizoctonia</taxon>
    </lineage>
</organism>
<comment type="caution">
    <text evidence="1">The sequence shown here is derived from an EMBL/GenBank/DDBJ whole genome shotgun (WGS) entry which is preliminary data.</text>
</comment>
<keyword evidence="1" id="KW-0670">Pyruvate</keyword>
<dbReference type="InterPro" id="IPR018523">
    <property type="entry name" value="Isocitrate_lyase_ph_CS"/>
</dbReference>
<dbReference type="GO" id="GO:0003824">
    <property type="term" value="F:catalytic activity"/>
    <property type="evidence" value="ECO:0007669"/>
    <property type="project" value="InterPro"/>
</dbReference>
<protein>
    <submittedName>
        <fullName evidence="1">Phosphoenolpyruvate pyruvate protein</fullName>
    </submittedName>
</protein>
<evidence type="ECO:0000313" key="1">
    <source>
        <dbReference type="EMBL" id="KAF8749489.1"/>
    </source>
</evidence>
<dbReference type="InterPro" id="IPR015813">
    <property type="entry name" value="Pyrv/PenolPyrv_kinase-like_dom"/>
</dbReference>
<dbReference type="PROSITE" id="PS00161">
    <property type="entry name" value="ISOCITRATE_LYASE"/>
    <property type="match status" value="1"/>
</dbReference>
<dbReference type="CDD" id="cd00377">
    <property type="entry name" value="ICL_PEPM"/>
    <property type="match status" value="1"/>
</dbReference>
<proteinExistence type="predicted"/>
<dbReference type="Pfam" id="PF13714">
    <property type="entry name" value="PEP_mutase"/>
    <property type="match status" value="1"/>
</dbReference>
<dbReference type="InterPro" id="IPR039556">
    <property type="entry name" value="ICL/PEPM"/>
</dbReference>
<accession>A0A8H7M0Z8</accession>
<dbReference type="SUPFAM" id="SSF51621">
    <property type="entry name" value="Phosphoenolpyruvate/pyruvate domain"/>
    <property type="match status" value="1"/>
</dbReference>
<dbReference type="PANTHER" id="PTHR42905">
    <property type="entry name" value="PHOSPHOENOLPYRUVATE CARBOXYLASE"/>
    <property type="match status" value="1"/>
</dbReference>
<name>A0A8H7M0Z8_9AGAM</name>
<evidence type="ECO:0000313" key="2">
    <source>
        <dbReference type="Proteomes" id="UP000614334"/>
    </source>
</evidence>
<gene>
    <name evidence="1" type="ORF">RHS01_10000</name>
</gene>
<dbReference type="EMBL" id="JACYCF010000027">
    <property type="protein sequence ID" value="KAF8749489.1"/>
    <property type="molecule type" value="Genomic_DNA"/>
</dbReference>
<reference evidence="1" key="1">
    <citation type="submission" date="2020-09" db="EMBL/GenBank/DDBJ databases">
        <title>Comparative genome analyses of four rice-infecting Rhizoctonia solani isolates reveal extensive enrichment of homogalacturonan modification genes.</title>
        <authorList>
            <person name="Lee D.-Y."/>
            <person name="Jeon J."/>
            <person name="Kim K.-T."/>
            <person name="Cheong K."/>
            <person name="Song H."/>
            <person name="Choi G."/>
            <person name="Ko J."/>
            <person name="Opiyo S.O."/>
            <person name="Zuo S."/>
            <person name="Madhav S."/>
            <person name="Lee Y.-H."/>
            <person name="Wang G.-L."/>
        </authorList>
    </citation>
    <scope>NUCLEOTIDE SEQUENCE</scope>
    <source>
        <strain evidence="1">AG1-IA B2</strain>
    </source>
</reference>
<dbReference type="InterPro" id="IPR040442">
    <property type="entry name" value="Pyrv_kinase-like_dom_sf"/>
</dbReference>
<dbReference type="Gene3D" id="3.20.20.60">
    <property type="entry name" value="Phosphoenolpyruvate-binding domains"/>
    <property type="match status" value="2"/>
</dbReference>
<sequence>MVVQPIETFQREYTIPAHLRHTADEPLSTKASTRLRQMLARPGIVVAPGVCDGISARCALEAGFDCLYQSGAATTAAKLGMPDLAIATLPDFVQNATMITGLSYSTPLIADATPDLAGHQWSPGPFRCTTELASLVQTKRCGHLLGKQVVSTEEFVTRIRAAVQARDAIPGSDIVVIARTDSAQVLGMDEAIRRLQAAAAVGADVAFIEGVKTKELLEKTVKALHPTPVLVNVISGGLTPSFTTKEAEEMGAKIIIFSLVSCVAAAHGVREAMALLKKTGTDHTSARGMDPRKFFEVVGLDEVIEIDRRAGGTALSSI</sequence>